<evidence type="ECO:0000259" key="7">
    <source>
        <dbReference type="Pfam" id="PF08244"/>
    </source>
</evidence>
<dbReference type="InterPro" id="IPR013320">
    <property type="entry name" value="ConA-like_dom_sf"/>
</dbReference>
<dbReference type="EMBL" id="KJ934794">
    <property type="protein sequence ID" value="AIL92341.1"/>
    <property type="molecule type" value="mRNA"/>
</dbReference>
<dbReference type="SUPFAM" id="SSF49899">
    <property type="entry name" value="Concanavalin A-like lectins/glucanases"/>
    <property type="match status" value="1"/>
</dbReference>
<dbReference type="InterPro" id="IPR023296">
    <property type="entry name" value="Glyco_hydro_beta-prop_sf"/>
</dbReference>
<dbReference type="InterPro" id="IPR018053">
    <property type="entry name" value="Glyco_hydro_32_AS"/>
</dbReference>
<keyword evidence="5" id="KW-0732">Signal</keyword>
<dbReference type="Gene3D" id="2.60.120.560">
    <property type="entry name" value="Exo-inulinase, domain 1"/>
    <property type="match status" value="1"/>
</dbReference>
<accession>A0A088DJ59</accession>
<evidence type="ECO:0000256" key="2">
    <source>
        <dbReference type="ARBA" id="ARBA00022801"/>
    </source>
</evidence>
<dbReference type="InterPro" id="IPR051214">
    <property type="entry name" value="GH32_Enzymes"/>
</dbReference>
<dbReference type="GO" id="GO:0004564">
    <property type="term" value="F:beta-fructofuranosidase activity"/>
    <property type="evidence" value="ECO:0007669"/>
    <property type="project" value="UniProtKB-EC"/>
</dbReference>
<dbReference type="InterPro" id="IPR006232">
    <property type="entry name" value="Suc6P_hydrolase"/>
</dbReference>
<gene>
    <name evidence="8" type="primary">B-fruct</name>
</gene>
<feature type="domain" description="Glycosyl hydrolase family 32 C-terminal" evidence="7">
    <location>
        <begin position="380"/>
        <end position="474"/>
    </location>
</feature>
<name>A0A088DJ59_9CUCU</name>
<dbReference type="AlphaFoldDB" id="A0A088DJ59"/>
<reference evidence="8" key="1">
    <citation type="journal article" date="2014" name="Insect Biochem. Mol. Biol.">
        <title>A novel ?-fructofuranosidase in Coleoptera: Characterization of a ?-fructofuranosidase from the sugarcane weevil, Sphenophorus levis.</title>
        <authorList>
            <person name="Pedezzi R."/>
            <person name="Fonseca F.P."/>
            <person name="Santos Junior C.D."/>
            <person name="Kishi L.T."/>
            <person name="Terra W.R."/>
            <person name="Henrique-Silva F."/>
        </authorList>
    </citation>
    <scope>NUCLEOTIDE SEQUENCE</scope>
</reference>
<dbReference type="SUPFAM" id="SSF75005">
    <property type="entry name" value="Arabinanase/levansucrase/invertase"/>
    <property type="match status" value="1"/>
</dbReference>
<dbReference type="SMART" id="SM00640">
    <property type="entry name" value="Glyco_32"/>
    <property type="match status" value="1"/>
</dbReference>
<evidence type="ECO:0000256" key="4">
    <source>
        <dbReference type="RuleBase" id="RU362110"/>
    </source>
</evidence>
<dbReference type="Pfam" id="PF08244">
    <property type="entry name" value="Glyco_hydro_32C"/>
    <property type="match status" value="1"/>
</dbReference>
<dbReference type="InterPro" id="IPR001362">
    <property type="entry name" value="Glyco_hydro_32"/>
</dbReference>
<dbReference type="PANTHER" id="PTHR43101">
    <property type="entry name" value="BETA-FRUCTOSIDASE"/>
    <property type="match status" value="1"/>
</dbReference>
<dbReference type="CDD" id="cd08996">
    <property type="entry name" value="GH32_FFase"/>
    <property type="match status" value="1"/>
</dbReference>
<evidence type="ECO:0000313" key="8">
    <source>
        <dbReference type="EMBL" id="AIL92341.1"/>
    </source>
</evidence>
<dbReference type="Pfam" id="PF00251">
    <property type="entry name" value="Glyco_hydro_32N"/>
    <property type="match status" value="1"/>
</dbReference>
<feature type="domain" description="Glycosyl hydrolase family 32 N-terminal" evidence="6">
    <location>
        <begin position="28"/>
        <end position="319"/>
    </location>
</feature>
<dbReference type="PANTHER" id="PTHR43101:SF1">
    <property type="entry name" value="BETA-FRUCTOSIDASE"/>
    <property type="match status" value="1"/>
</dbReference>
<keyword evidence="2 4" id="KW-0378">Hydrolase</keyword>
<evidence type="ECO:0000259" key="6">
    <source>
        <dbReference type="Pfam" id="PF00251"/>
    </source>
</evidence>
<feature type="signal peptide" evidence="5">
    <location>
        <begin position="1"/>
        <end position="18"/>
    </location>
</feature>
<dbReference type="InterPro" id="IPR013148">
    <property type="entry name" value="Glyco_hydro_32_N"/>
</dbReference>
<evidence type="ECO:0000256" key="3">
    <source>
        <dbReference type="ARBA" id="ARBA00023295"/>
    </source>
</evidence>
<sequence>MNKIPILICLLIPIHCIGENISWYPKFHLAPPKGWMNDPNGLSFFDGYYHAFYQHYPDKPEWGLMHWGHARSINMLDWEHLPIALSPSIPEDIDGIFSGSAVVNDGNLTLMYTGVSGNSTHQAQCIAYGSDGINFKKVGVVLKKDGNDLNFRDPKLWKQDDSWFVVVGSKTYNNRGEVLLYSSPDLYSWDYQGVLAQADKNLGYMWECPDFFTLNGKQILIINPQGISAKGYDYLNLYQTGYFVGAWEPGKEYQIEKGFREIDHGHDFYASQTFLAPDGRRILIAWLDMWESEFPEQSEAWAGMFTLPRELTLSECGDLQIRPIREVQDKRRAIPINHSPLFVDNKFIYITLKDAPGHEVYLEFDKHHKNATVYGAKMGDADHGFNVYVDVRAGRLFLERSYVNFNISKSSRNLKIDLKQPISLDIFVDSSSVEVFVNNGFGVLSSRIYPTDKDRELVVYSDSKLLKLNTYKIWRICE</sequence>
<keyword evidence="3 4" id="KW-0326">Glycosidase</keyword>
<dbReference type="GO" id="GO:0005975">
    <property type="term" value="P:carbohydrate metabolic process"/>
    <property type="evidence" value="ECO:0007669"/>
    <property type="project" value="InterPro"/>
</dbReference>
<dbReference type="EC" id="3.2.1.26" evidence="4"/>
<evidence type="ECO:0000256" key="1">
    <source>
        <dbReference type="ARBA" id="ARBA00009902"/>
    </source>
</evidence>
<dbReference type="InterPro" id="IPR013189">
    <property type="entry name" value="Glyco_hydro_32_C"/>
</dbReference>
<proteinExistence type="evidence at transcript level"/>
<comment type="catalytic activity">
    <reaction evidence="4">
        <text>Hydrolysis of terminal non-reducing beta-D-fructofuranoside residues in beta-D-fructofuranosides.</text>
        <dbReference type="EC" id="3.2.1.26"/>
    </reaction>
</comment>
<dbReference type="Gene3D" id="2.115.10.20">
    <property type="entry name" value="Glycosyl hydrolase domain, family 43"/>
    <property type="match status" value="1"/>
</dbReference>
<dbReference type="NCBIfam" id="TIGR01322">
    <property type="entry name" value="scrB_fam"/>
    <property type="match status" value="1"/>
</dbReference>
<dbReference type="GO" id="GO:0005737">
    <property type="term" value="C:cytoplasm"/>
    <property type="evidence" value="ECO:0007669"/>
    <property type="project" value="InterPro"/>
</dbReference>
<comment type="similarity">
    <text evidence="1 4">Belongs to the glycosyl hydrolase 32 family.</text>
</comment>
<protein>
    <recommendedName>
        <fullName evidence="4">Sucrose-6-phosphate hydrolase</fullName>
        <ecNumber evidence="4">3.2.1.26</ecNumber>
    </recommendedName>
</protein>
<evidence type="ECO:0000256" key="5">
    <source>
        <dbReference type="SAM" id="SignalP"/>
    </source>
</evidence>
<feature type="chain" id="PRO_5001836613" description="Sucrose-6-phosphate hydrolase" evidence="5">
    <location>
        <begin position="19"/>
        <end position="478"/>
    </location>
</feature>
<dbReference type="PROSITE" id="PS00609">
    <property type="entry name" value="GLYCOSYL_HYDROL_F32"/>
    <property type="match status" value="1"/>
</dbReference>
<organism evidence="8">
    <name type="scientific">Sphenophorus levis</name>
    <dbReference type="NCBI Taxonomy" id="572107"/>
    <lineage>
        <taxon>Eukaryota</taxon>
        <taxon>Metazoa</taxon>
        <taxon>Ecdysozoa</taxon>
        <taxon>Arthropoda</taxon>
        <taxon>Hexapoda</taxon>
        <taxon>Insecta</taxon>
        <taxon>Pterygota</taxon>
        <taxon>Neoptera</taxon>
        <taxon>Endopterygota</taxon>
        <taxon>Coleoptera</taxon>
        <taxon>Polyphaga</taxon>
        <taxon>Cucujiformia</taxon>
        <taxon>Curculionidae</taxon>
        <taxon>Dryophthorinae</taxon>
        <taxon>Sphenophorus</taxon>
    </lineage>
</organism>